<evidence type="ECO:0000256" key="6">
    <source>
        <dbReference type="ARBA" id="ARBA00023002"/>
    </source>
</evidence>
<dbReference type="Pfam" id="PF08240">
    <property type="entry name" value="ADH_N"/>
    <property type="match status" value="1"/>
</dbReference>
<dbReference type="InterPro" id="IPR011032">
    <property type="entry name" value="GroES-like_sf"/>
</dbReference>
<dbReference type="PROSITE" id="PS00059">
    <property type="entry name" value="ADH_ZINC"/>
    <property type="match status" value="1"/>
</dbReference>
<dbReference type="PANTHER" id="PTHR42940:SF8">
    <property type="entry name" value="VACUOLAR PROTEIN SORTING-ASSOCIATED PROTEIN 11"/>
    <property type="match status" value="1"/>
</dbReference>
<evidence type="ECO:0000313" key="10">
    <source>
        <dbReference type="Proteomes" id="UP000193785"/>
    </source>
</evidence>
<dbReference type="EC" id="1.1.1.1" evidence="3"/>
<keyword evidence="6" id="KW-0560">Oxidoreductase</keyword>
<dbReference type="InterPro" id="IPR036291">
    <property type="entry name" value="NAD(P)-bd_dom_sf"/>
</dbReference>
<evidence type="ECO:0000256" key="7">
    <source>
        <dbReference type="RuleBase" id="RU361277"/>
    </source>
</evidence>
<evidence type="ECO:0000256" key="4">
    <source>
        <dbReference type="ARBA" id="ARBA00022723"/>
    </source>
</evidence>
<evidence type="ECO:0000256" key="5">
    <source>
        <dbReference type="ARBA" id="ARBA00022833"/>
    </source>
</evidence>
<organism evidence="9 10">
    <name type="scientific">Pantoea septica</name>
    <dbReference type="NCBI Taxonomy" id="472695"/>
    <lineage>
        <taxon>Bacteria</taxon>
        <taxon>Pseudomonadati</taxon>
        <taxon>Pseudomonadota</taxon>
        <taxon>Gammaproteobacteria</taxon>
        <taxon>Enterobacterales</taxon>
        <taxon>Erwiniaceae</taxon>
        <taxon>Pantoea</taxon>
    </lineage>
</organism>
<dbReference type="EMBL" id="MLJJ01000055">
    <property type="protein sequence ID" value="ORM90863.1"/>
    <property type="molecule type" value="Genomic_DNA"/>
</dbReference>
<dbReference type="Gene3D" id="3.90.180.10">
    <property type="entry name" value="Medium-chain alcohol dehydrogenases, catalytic domain"/>
    <property type="match status" value="1"/>
</dbReference>
<comment type="caution">
    <text evidence="9">The sequence shown here is derived from an EMBL/GenBank/DDBJ whole genome shotgun (WGS) entry which is preliminary data.</text>
</comment>
<evidence type="ECO:0000256" key="3">
    <source>
        <dbReference type="ARBA" id="ARBA00013190"/>
    </source>
</evidence>
<feature type="domain" description="Enoyl reductase (ER)" evidence="8">
    <location>
        <begin position="13"/>
        <end position="352"/>
    </location>
</feature>
<dbReference type="RefSeq" id="WP_158086854.1">
    <property type="nucleotide sequence ID" value="NZ_JBLEZF010000003.1"/>
</dbReference>
<comment type="similarity">
    <text evidence="2 7">Belongs to the zinc-containing alcohol dehydrogenase family.</text>
</comment>
<dbReference type="SUPFAM" id="SSF50129">
    <property type="entry name" value="GroES-like"/>
    <property type="match status" value="1"/>
</dbReference>
<proteinExistence type="inferred from homology"/>
<keyword evidence="4 7" id="KW-0479">Metal-binding</keyword>
<dbReference type="InterPro" id="IPR013154">
    <property type="entry name" value="ADH-like_N"/>
</dbReference>
<dbReference type="Gene3D" id="3.40.50.720">
    <property type="entry name" value="NAD(P)-binding Rossmann-like Domain"/>
    <property type="match status" value="1"/>
</dbReference>
<accession>A0ABX3UM93</accession>
<reference evidence="9 10" key="1">
    <citation type="journal article" date="2017" name="Antonie Van Leeuwenhoek">
        <title>Phylogenomic resolution of the bacterial genus Pantoea and its relationship with Erwinia and Tatumella.</title>
        <authorList>
            <person name="Palmer M."/>
            <person name="Steenkamp E.T."/>
            <person name="Coetzee M.P."/>
            <person name="Chan W.Y."/>
            <person name="van Zyl E."/>
            <person name="De Maayer P."/>
            <person name="Coutinho T.A."/>
            <person name="Blom J."/>
            <person name="Smits T.H."/>
            <person name="Duffy B."/>
            <person name="Venter S.N."/>
        </authorList>
    </citation>
    <scope>NUCLEOTIDE SEQUENCE [LARGE SCALE GENOMIC DNA]</scope>
    <source>
        <strain evidence="9 10">LMG 5345</strain>
    </source>
</reference>
<dbReference type="PANTHER" id="PTHR42940">
    <property type="entry name" value="ALCOHOL DEHYDROGENASE 1-RELATED"/>
    <property type="match status" value="1"/>
</dbReference>
<dbReference type="SMART" id="SM00829">
    <property type="entry name" value="PKS_ER"/>
    <property type="match status" value="1"/>
</dbReference>
<evidence type="ECO:0000313" key="9">
    <source>
        <dbReference type="EMBL" id="ORM90863.1"/>
    </source>
</evidence>
<dbReference type="SUPFAM" id="SSF51735">
    <property type="entry name" value="NAD(P)-binding Rossmann-fold domains"/>
    <property type="match status" value="1"/>
</dbReference>
<dbReference type="InterPro" id="IPR002328">
    <property type="entry name" value="ADH_Zn_CS"/>
</dbReference>
<sequence>MVLSQSFQLQNYGGTPVAVNQPLPELRAQDVLVKVTHAGVCHSDVYIQDGYQDLGNGEKINFADSTMPMPLVMGHEIVGEVVAVGAEADKTLIGQQRLIYPWIGCGQCATCKGGYDNHCEQPQSLGIFRHGGYAEHVVVPDGKYLLDINQLDPAWASTLACSGLTVFSALRQLQPMKPNSALAIIGMGGLGLSAVSLAKVMGFTRIIACDIADDRLEAARQLGAEHVLNTRNSADPDNALKSLAEHRLHAVIDTVGNPTTVQMAISAVAKGSRIILVGLQGGQTTLRIPLLPFKALSLTGSYTGSLDELKQLISLASQGGLSALPITERPLCCLPQALDDLRTGRAVGRIVLNP</sequence>
<keyword evidence="10" id="KW-1185">Reference proteome</keyword>
<dbReference type="CDD" id="cd08240">
    <property type="entry name" value="6_hydroxyhexanoate_dh_like"/>
    <property type="match status" value="1"/>
</dbReference>
<comment type="cofactor">
    <cofactor evidence="1 7">
        <name>Zn(2+)</name>
        <dbReference type="ChEBI" id="CHEBI:29105"/>
    </cofactor>
</comment>
<name>A0ABX3UM93_9GAMM</name>
<dbReference type="InterPro" id="IPR013149">
    <property type="entry name" value="ADH-like_C"/>
</dbReference>
<dbReference type="Pfam" id="PF00107">
    <property type="entry name" value="ADH_zinc_N"/>
    <property type="match status" value="1"/>
</dbReference>
<evidence type="ECO:0000259" key="8">
    <source>
        <dbReference type="SMART" id="SM00829"/>
    </source>
</evidence>
<dbReference type="InterPro" id="IPR020843">
    <property type="entry name" value="ER"/>
</dbReference>
<evidence type="ECO:0000256" key="2">
    <source>
        <dbReference type="ARBA" id="ARBA00008072"/>
    </source>
</evidence>
<dbReference type="Proteomes" id="UP000193785">
    <property type="component" value="Unassembled WGS sequence"/>
</dbReference>
<keyword evidence="5 7" id="KW-0862">Zinc</keyword>
<protein>
    <recommendedName>
        <fullName evidence="3">alcohol dehydrogenase</fullName>
        <ecNumber evidence="3">1.1.1.1</ecNumber>
    </recommendedName>
</protein>
<gene>
    <name evidence="9" type="ORF">HA46_19130</name>
</gene>
<evidence type="ECO:0000256" key="1">
    <source>
        <dbReference type="ARBA" id="ARBA00001947"/>
    </source>
</evidence>